<comment type="caution">
    <text evidence="1">The sequence shown here is derived from an EMBL/GenBank/DDBJ whole genome shotgun (WGS) entry which is preliminary data.</text>
</comment>
<dbReference type="Proteomes" id="UP000614047">
    <property type="component" value="Unassembled WGS sequence"/>
</dbReference>
<proteinExistence type="predicted"/>
<accession>A0A931DKW8</accession>
<gene>
    <name evidence="1" type="ORF">IW256_004065</name>
</gene>
<reference evidence="1" key="1">
    <citation type="submission" date="2020-11" db="EMBL/GenBank/DDBJ databases">
        <title>Sequencing the genomes of 1000 actinobacteria strains.</title>
        <authorList>
            <person name="Klenk H.-P."/>
        </authorList>
    </citation>
    <scope>NUCLEOTIDE SEQUENCE</scope>
    <source>
        <strain evidence="1">DSM 43175</strain>
    </source>
</reference>
<protein>
    <submittedName>
        <fullName evidence="1">Uncharacterized protein</fullName>
    </submittedName>
</protein>
<evidence type="ECO:0000313" key="1">
    <source>
        <dbReference type="EMBL" id="MBG6089952.1"/>
    </source>
</evidence>
<dbReference type="EMBL" id="JADOUA010000001">
    <property type="protein sequence ID" value="MBG6089952.1"/>
    <property type="molecule type" value="Genomic_DNA"/>
</dbReference>
<dbReference type="AlphaFoldDB" id="A0A931DKW8"/>
<dbReference type="RefSeq" id="WP_197012487.1">
    <property type="nucleotide sequence ID" value="NZ_BAABES010000010.1"/>
</dbReference>
<keyword evidence="2" id="KW-1185">Reference proteome</keyword>
<sequence length="163" mass="18525">MGSAAGVEKAAAARIGLTLDEYRKRVNAGEKWCGGCKTWHDRGEFAVDRSRYDGLTAACRNHRSRRSQQLYQPRPRPEKGRRFVPARDGDARQARGRVNYLVDAGLIPDPNELPCVDCGHVYTPEQRRHEYDHHLGYAPEHHEDVEPVCTTCHHAREAERRAA</sequence>
<evidence type="ECO:0000313" key="2">
    <source>
        <dbReference type="Proteomes" id="UP000614047"/>
    </source>
</evidence>
<name>A0A931DKW8_9ACTN</name>
<organism evidence="1 2">
    <name type="scientific">Actinomadura viridis</name>
    <dbReference type="NCBI Taxonomy" id="58110"/>
    <lineage>
        <taxon>Bacteria</taxon>
        <taxon>Bacillati</taxon>
        <taxon>Actinomycetota</taxon>
        <taxon>Actinomycetes</taxon>
        <taxon>Streptosporangiales</taxon>
        <taxon>Thermomonosporaceae</taxon>
        <taxon>Actinomadura</taxon>
    </lineage>
</organism>